<proteinExistence type="predicted"/>
<reference evidence="2" key="1">
    <citation type="submission" date="2020-08" db="EMBL/GenBank/DDBJ databases">
        <title>Multicomponent nature underlies the extraordinary mechanical properties of spider dragline silk.</title>
        <authorList>
            <person name="Kono N."/>
            <person name="Nakamura H."/>
            <person name="Mori M."/>
            <person name="Yoshida Y."/>
            <person name="Ohtoshi R."/>
            <person name="Malay A.D."/>
            <person name="Moran D.A.P."/>
            <person name="Tomita M."/>
            <person name="Numata K."/>
            <person name="Arakawa K."/>
        </authorList>
    </citation>
    <scope>NUCLEOTIDE SEQUENCE</scope>
</reference>
<keyword evidence="1" id="KW-0472">Membrane</keyword>
<name>A0A8X6TKH3_NEPPI</name>
<comment type="caution">
    <text evidence="2">The sequence shown here is derived from an EMBL/GenBank/DDBJ whole genome shotgun (WGS) entry which is preliminary data.</text>
</comment>
<keyword evidence="1" id="KW-0812">Transmembrane</keyword>
<accession>A0A8X6TKH3</accession>
<keyword evidence="1" id="KW-1133">Transmembrane helix</keyword>
<keyword evidence="3" id="KW-1185">Reference proteome</keyword>
<evidence type="ECO:0000256" key="1">
    <source>
        <dbReference type="SAM" id="Phobius"/>
    </source>
</evidence>
<dbReference type="EMBL" id="BMAW01106496">
    <property type="protein sequence ID" value="GFT24649.1"/>
    <property type="molecule type" value="Genomic_DNA"/>
</dbReference>
<protein>
    <submittedName>
        <fullName evidence="2">Sodium-dependent multivitamin transporter</fullName>
    </submittedName>
</protein>
<gene>
    <name evidence="2" type="primary">CG32669_8</name>
    <name evidence="2" type="ORF">NPIL_285691</name>
</gene>
<feature type="transmembrane region" description="Helical" evidence="1">
    <location>
        <begin position="6"/>
        <end position="25"/>
    </location>
</feature>
<evidence type="ECO:0000313" key="3">
    <source>
        <dbReference type="Proteomes" id="UP000887013"/>
    </source>
</evidence>
<organism evidence="2 3">
    <name type="scientific">Nephila pilipes</name>
    <name type="common">Giant wood spider</name>
    <name type="synonym">Nephila maculata</name>
    <dbReference type="NCBI Taxonomy" id="299642"/>
    <lineage>
        <taxon>Eukaryota</taxon>
        <taxon>Metazoa</taxon>
        <taxon>Ecdysozoa</taxon>
        <taxon>Arthropoda</taxon>
        <taxon>Chelicerata</taxon>
        <taxon>Arachnida</taxon>
        <taxon>Araneae</taxon>
        <taxon>Araneomorphae</taxon>
        <taxon>Entelegynae</taxon>
        <taxon>Araneoidea</taxon>
        <taxon>Nephilidae</taxon>
        <taxon>Nephila</taxon>
    </lineage>
</organism>
<sequence length="85" mass="9433">MWFAPIGLGVGLIVGYVASIIINLISGETPYVQEELLSPLIKYFMDKTDTKEKKMKITGPLELESVNKKATNGVTAIKSKEKTRF</sequence>
<evidence type="ECO:0000313" key="2">
    <source>
        <dbReference type="EMBL" id="GFT24649.1"/>
    </source>
</evidence>
<dbReference type="Proteomes" id="UP000887013">
    <property type="component" value="Unassembled WGS sequence"/>
</dbReference>
<dbReference type="AlphaFoldDB" id="A0A8X6TKH3"/>